<evidence type="ECO:0000313" key="2">
    <source>
        <dbReference type="Proteomes" id="UP000521032"/>
    </source>
</evidence>
<keyword evidence="2" id="KW-1185">Reference proteome</keyword>
<dbReference type="AlphaFoldDB" id="A0A6V7RNK1"/>
<accession>A0A6V7RNK1</accession>
<sequence>MFLTTEAVVADIPEPESNMDMGMGGMPGMM</sequence>
<proteinExistence type="predicted"/>
<protein>
    <submittedName>
        <fullName evidence="1">Uncharacterized protein</fullName>
    </submittedName>
</protein>
<reference evidence="1 2" key="1">
    <citation type="submission" date="2020-07" db="EMBL/GenBank/DDBJ databases">
        <authorList>
            <person name="Criscuolo A."/>
        </authorList>
    </citation>
    <scope>NUCLEOTIDE SEQUENCE [LARGE SCALE GENOMIC DNA]</scope>
    <source>
        <strain evidence="2">CIP 111030</strain>
    </source>
</reference>
<comment type="caution">
    <text evidence="1">The sequence shown here is derived from an EMBL/GenBank/DDBJ whole genome shotgun (WGS) entry which is preliminary data.</text>
</comment>
<dbReference type="EMBL" id="CAJEWE010000011">
    <property type="protein sequence ID" value="CAD2079323.1"/>
    <property type="molecule type" value="Genomic_DNA"/>
</dbReference>
<evidence type="ECO:0000313" key="1">
    <source>
        <dbReference type="EMBL" id="CAD2079323.1"/>
    </source>
</evidence>
<name>A0A6V7RNK1_9BACL</name>
<organism evidence="1 2">
    <name type="scientific">Phocicoccus schoeneichii</name>
    <dbReference type="NCBI Taxonomy" id="1812261"/>
    <lineage>
        <taxon>Bacteria</taxon>
        <taxon>Bacillati</taxon>
        <taxon>Bacillota</taxon>
        <taxon>Bacilli</taxon>
        <taxon>Bacillales</taxon>
        <taxon>Salinicoccaceae</taxon>
        <taxon>Phocicoccus</taxon>
    </lineage>
</organism>
<dbReference type="Proteomes" id="UP000521032">
    <property type="component" value="Unassembled WGS sequence"/>
</dbReference>
<gene>
    <name evidence="1" type="ORF">JEOSCH030_01608</name>
</gene>